<organism evidence="4 5">
    <name type="scientific">Glutamicibacter soli</name>
    <dbReference type="NCBI Taxonomy" id="453836"/>
    <lineage>
        <taxon>Bacteria</taxon>
        <taxon>Bacillati</taxon>
        <taxon>Actinomycetota</taxon>
        <taxon>Actinomycetes</taxon>
        <taxon>Micrococcales</taxon>
        <taxon>Micrococcaceae</taxon>
        <taxon>Glutamicibacter</taxon>
    </lineage>
</organism>
<accession>A0A365YHE0</accession>
<evidence type="ECO:0000256" key="1">
    <source>
        <dbReference type="ARBA" id="ARBA00022729"/>
    </source>
</evidence>
<dbReference type="InterPro" id="IPR001375">
    <property type="entry name" value="Peptidase_S9_cat"/>
</dbReference>
<keyword evidence="1" id="KW-0732">Signal</keyword>
<dbReference type="AlphaFoldDB" id="A0A365YHE0"/>
<name>A0A365YHE0_9MICC</name>
<evidence type="ECO:0000313" key="5">
    <source>
        <dbReference type="Proteomes" id="UP000252167"/>
    </source>
</evidence>
<comment type="caution">
    <text evidence="4">The sequence shown here is derived from an EMBL/GenBank/DDBJ whole genome shotgun (WGS) entry which is preliminary data.</text>
</comment>
<dbReference type="Gene3D" id="3.40.50.1820">
    <property type="entry name" value="alpha/beta hydrolase"/>
    <property type="match status" value="1"/>
</dbReference>
<dbReference type="PANTHER" id="PTHR42776:SF13">
    <property type="entry name" value="DIPEPTIDYL-PEPTIDASE 5"/>
    <property type="match status" value="1"/>
</dbReference>
<protein>
    <submittedName>
        <fullName evidence="4">S9 family peptidase</fullName>
    </submittedName>
</protein>
<dbReference type="GO" id="GO:0006508">
    <property type="term" value="P:proteolysis"/>
    <property type="evidence" value="ECO:0007669"/>
    <property type="project" value="InterPro"/>
</dbReference>
<evidence type="ECO:0000259" key="3">
    <source>
        <dbReference type="Pfam" id="PF00326"/>
    </source>
</evidence>
<dbReference type="InterPro" id="IPR011042">
    <property type="entry name" value="6-blade_b-propeller_TolB-like"/>
</dbReference>
<evidence type="ECO:0000256" key="2">
    <source>
        <dbReference type="ARBA" id="ARBA00022801"/>
    </source>
</evidence>
<dbReference type="EMBL" id="POAF01000003">
    <property type="protein sequence ID" value="RBM01700.1"/>
    <property type="molecule type" value="Genomic_DNA"/>
</dbReference>
<keyword evidence="2" id="KW-0378">Hydrolase</keyword>
<dbReference type="Pfam" id="PF00326">
    <property type="entry name" value="Peptidase_S9"/>
    <property type="match status" value="1"/>
</dbReference>
<evidence type="ECO:0000313" key="4">
    <source>
        <dbReference type="EMBL" id="RBM01700.1"/>
    </source>
</evidence>
<gene>
    <name evidence="4" type="ORF">C1H84_07620</name>
</gene>
<dbReference type="SUPFAM" id="SSF82171">
    <property type="entry name" value="DPP6 N-terminal domain-like"/>
    <property type="match status" value="1"/>
</dbReference>
<proteinExistence type="predicted"/>
<reference evidence="4 5" key="1">
    <citation type="submission" date="2018-01" db="EMBL/GenBank/DDBJ databases">
        <title>Glutamicibacter soli strain NHPC-3 Whole genome sequence and assembly.</title>
        <authorList>
            <person name="Choudhury P."/>
            <person name="Gupta D."/>
            <person name="Sengupta K."/>
            <person name="Jawed A."/>
            <person name="Sultana N."/>
            <person name="Saha P."/>
        </authorList>
    </citation>
    <scope>NUCLEOTIDE SEQUENCE [LARGE SCALE GENOMIC DNA]</scope>
    <source>
        <strain evidence="4 5">NHPC-3</strain>
    </source>
</reference>
<keyword evidence="5" id="KW-1185">Reference proteome</keyword>
<dbReference type="Gene3D" id="2.120.10.30">
    <property type="entry name" value="TolB, C-terminal domain"/>
    <property type="match status" value="2"/>
</dbReference>
<dbReference type="PANTHER" id="PTHR42776">
    <property type="entry name" value="SERINE PEPTIDASE S9 FAMILY MEMBER"/>
    <property type="match status" value="1"/>
</dbReference>
<sequence>MMCEVKHSKHPFQELDSYVAMPRISGMALSPDGRRLVTTLSTLSEDATKYTNALWEIDPAGKNPARRLTYSEHGESSPVFTADGDLLFTAKRSSKDDAVAEGWLLPAAGGEARSVITHPAGVESLATCAKSPQTVLVRSSALSRATGLEHEAKLRAARKEKKVSAILHTGYPVRYWDHDLGPATPHLYATSLPAGQEHSELADLTPGIGASLVEAASDVAPNGDFLITEWIVPEGRGDQAVGLMRIDMHTGAREMLLAPDETYEYSMGKISPNSAKLAYARWRRSTPDSAPACELFVMHLASGESYQIAVGWDRWATEIVWVPNSMSLLLVADEDGHGPVFHLRLENDRVTRLTDSGAFTNVLVSPDSRAAYALRASYEHPAEPVALDLTHIGDLEAGDYVQVTELPSPAPRPQLPGTLEEVSTEVDGATVRAWLALPEGASAQNKAPLLLWIHGGPLNSWNAWSWRWNPWLLVAQGYAVLLPDPALSTGYGQDFIQRGWGNWGQAPYTDLMAITDAAEARADIDETRTAAMGGSFGGYMANWVAGHTDRFKAIVTHASLWALDGFGKTTDASFYWTREMSPEMIEANSPHHSVDKIVTPMLVIHGDKDYRVPIGEGLRLWYELLSSSGLPQQADGTTAHRFLYFPDENHWVLAPQHAKIWYQVVTGFLAENVLGQEPGELPELLG</sequence>
<dbReference type="Proteomes" id="UP000252167">
    <property type="component" value="Unassembled WGS sequence"/>
</dbReference>
<dbReference type="GO" id="GO:0004252">
    <property type="term" value="F:serine-type endopeptidase activity"/>
    <property type="evidence" value="ECO:0007669"/>
    <property type="project" value="TreeGrafter"/>
</dbReference>
<dbReference type="SUPFAM" id="SSF53474">
    <property type="entry name" value="alpha/beta-Hydrolases"/>
    <property type="match status" value="1"/>
</dbReference>
<dbReference type="InterPro" id="IPR029058">
    <property type="entry name" value="AB_hydrolase_fold"/>
</dbReference>
<feature type="domain" description="Peptidase S9 prolyl oligopeptidase catalytic" evidence="3">
    <location>
        <begin position="464"/>
        <end position="673"/>
    </location>
</feature>